<evidence type="ECO:0000256" key="2">
    <source>
        <dbReference type="ARBA" id="ARBA00023015"/>
    </source>
</evidence>
<accession>A0AAD4Q021</accession>
<dbReference type="EMBL" id="JAJTJA010000006">
    <property type="protein sequence ID" value="KAH8697202.1"/>
    <property type="molecule type" value="Genomic_DNA"/>
</dbReference>
<dbReference type="GO" id="GO:0009116">
    <property type="term" value="P:nucleoside metabolic process"/>
    <property type="evidence" value="ECO:0007669"/>
    <property type="project" value="InterPro"/>
</dbReference>
<gene>
    <name evidence="7" type="ORF">BGW36DRAFT_378194</name>
</gene>
<dbReference type="PANTHER" id="PTHR46082:SF11">
    <property type="entry name" value="AAA+ ATPASE DOMAIN-CONTAINING PROTEIN-RELATED"/>
    <property type="match status" value="1"/>
</dbReference>
<dbReference type="GeneID" id="70246368"/>
<evidence type="ECO:0000256" key="3">
    <source>
        <dbReference type="ARBA" id="ARBA00023125"/>
    </source>
</evidence>
<keyword evidence="8" id="KW-1185">Reference proteome</keyword>
<dbReference type="Pfam" id="PF24883">
    <property type="entry name" value="NPHP3_N"/>
    <property type="match status" value="1"/>
</dbReference>
<evidence type="ECO:0000313" key="8">
    <source>
        <dbReference type="Proteomes" id="UP001201262"/>
    </source>
</evidence>
<keyword evidence="2" id="KW-0805">Transcription regulation</keyword>
<keyword evidence="4" id="KW-0804">Transcription</keyword>
<evidence type="ECO:0000256" key="1">
    <source>
        <dbReference type="ARBA" id="ARBA00022737"/>
    </source>
</evidence>
<evidence type="ECO:0000259" key="6">
    <source>
        <dbReference type="PROSITE" id="PS50048"/>
    </source>
</evidence>
<keyword evidence="3" id="KW-0238">DNA-binding</keyword>
<dbReference type="SUPFAM" id="SSF57701">
    <property type="entry name" value="Zn2/Cys6 DNA-binding domain"/>
    <property type="match status" value="1"/>
</dbReference>
<organism evidence="7 8">
    <name type="scientific">Talaromyces proteolyticus</name>
    <dbReference type="NCBI Taxonomy" id="1131652"/>
    <lineage>
        <taxon>Eukaryota</taxon>
        <taxon>Fungi</taxon>
        <taxon>Dikarya</taxon>
        <taxon>Ascomycota</taxon>
        <taxon>Pezizomycotina</taxon>
        <taxon>Eurotiomycetes</taxon>
        <taxon>Eurotiomycetidae</taxon>
        <taxon>Eurotiales</taxon>
        <taxon>Trichocomaceae</taxon>
        <taxon>Talaromyces</taxon>
        <taxon>Talaromyces sect. Bacilispori</taxon>
    </lineage>
</organism>
<dbReference type="SUPFAM" id="SSF53167">
    <property type="entry name" value="Purine and uridine phosphorylases"/>
    <property type="match status" value="1"/>
</dbReference>
<dbReference type="InterPro" id="IPR000845">
    <property type="entry name" value="Nucleoside_phosphorylase_d"/>
</dbReference>
<dbReference type="CDD" id="cd00067">
    <property type="entry name" value="GAL4"/>
    <property type="match status" value="1"/>
</dbReference>
<dbReference type="GO" id="GO:0003677">
    <property type="term" value="F:DNA binding"/>
    <property type="evidence" value="ECO:0007669"/>
    <property type="project" value="UniProtKB-KW"/>
</dbReference>
<dbReference type="GO" id="GO:0003824">
    <property type="term" value="F:catalytic activity"/>
    <property type="evidence" value="ECO:0007669"/>
    <property type="project" value="InterPro"/>
</dbReference>
<evidence type="ECO:0000256" key="5">
    <source>
        <dbReference type="ARBA" id="ARBA00023242"/>
    </source>
</evidence>
<protein>
    <recommendedName>
        <fullName evidence="6">Zn(2)-C6 fungal-type domain-containing protein</fullName>
    </recommendedName>
</protein>
<feature type="domain" description="Zn(2)-C6 fungal-type" evidence="6">
    <location>
        <begin position="1366"/>
        <end position="1400"/>
    </location>
</feature>
<name>A0AAD4Q021_9EURO</name>
<dbReference type="GO" id="GO:0008270">
    <property type="term" value="F:zinc ion binding"/>
    <property type="evidence" value="ECO:0007669"/>
    <property type="project" value="InterPro"/>
</dbReference>
<dbReference type="Gene3D" id="4.10.240.10">
    <property type="entry name" value="Zn(2)-C6 fungal-type DNA-binding domain"/>
    <property type="match status" value="1"/>
</dbReference>
<dbReference type="Gene3D" id="3.40.50.1580">
    <property type="entry name" value="Nucleoside phosphorylase domain"/>
    <property type="match status" value="1"/>
</dbReference>
<dbReference type="InterPro" id="IPR056884">
    <property type="entry name" value="NPHP3-like_N"/>
</dbReference>
<dbReference type="Proteomes" id="UP001201262">
    <property type="component" value="Unassembled WGS sequence"/>
</dbReference>
<dbReference type="SUPFAM" id="SSF52540">
    <property type="entry name" value="P-loop containing nucleoside triphosphate hydrolases"/>
    <property type="match status" value="1"/>
</dbReference>
<comment type="caution">
    <text evidence="7">The sequence shown here is derived from an EMBL/GenBank/DDBJ whole genome shotgun (WGS) entry which is preliminary data.</text>
</comment>
<dbReference type="InterPro" id="IPR027417">
    <property type="entry name" value="P-loop_NTPase"/>
</dbReference>
<evidence type="ECO:0000256" key="4">
    <source>
        <dbReference type="ARBA" id="ARBA00023163"/>
    </source>
</evidence>
<dbReference type="PANTHER" id="PTHR46082">
    <property type="entry name" value="ATP/GTP-BINDING PROTEIN-RELATED"/>
    <property type="match status" value="1"/>
</dbReference>
<dbReference type="Pfam" id="PF01048">
    <property type="entry name" value="PNP_UDP_1"/>
    <property type="match status" value="1"/>
</dbReference>
<dbReference type="SMART" id="SM00066">
    <property type="entry name" value="GAL4"/>
    <property type="match status" value="1"/>
</dbReference>
<dbReference type="GO" id="GO:0000981">
    <property type="term" value="F:DNA-binding transcription factor activity, RNA polymerase II-specific"/>
    <property type="evidence" value="ECO:0007669"/>
    <property type="project" value="InterPro"/>
</dbReference>
<dbReference type="Pfam" id="PF00172">
    <property type="entry name" value="Zn_clus"/>
    <property type="match status" value="1"/>
</dbReference>
<dbReference type="InterPro" id="IPR053137">
    <property type="entry name" value="NLR-like"/>
</dbReference>
<dbReference type="Gene3D" id="3.40.50.300">
    <property type="entry name" value="P-loop containing nucleotide triphosphate hydrolases"/>
    <property type="match status" value="1"/>
</dbReference>
<keyword evidence="1" id="KW-0677">Repeat</keyword>
<dbReference type="InterPro" id="IPR001138">
    <property type="entry name" value="Zn2Cys6_DnaBD"/>
</dbReference>
<dbReference type="RefSeq" id="XP_046071903.1">
    <property type="nucleotide sequence ID" value="XM_046216081.1"/>
</dbReference>
<dbReference type="InterPro" id="IPR036864">
    <property type="entry name" value="Zn2-C6_fun-type_DNA-bd_sf"/>
</dbReference>
<evidence type="ECO:0000313" key="7">
    <source>
        <dbReference type="EMBL" id="KAH8697202.1"/>
    </source>
</evidence>
<dbReference type="PROSITE" id="PS00463">
    <property type="entry name" value="ZN2_CY6_FUNGAL_1"/>
    <property type="match status" value="1"/>
</dbReference>
<dbReference type="InterPro" id="IPR035994">
    <property type="entry name" value="Nucleoside_phosphorylase_sf"/>
</dbReference>
<proteinExistence type="predicted"/>
<keyword evidence="5" id="KW-0539">Nucleus</keyword>
<sequence>MPRADLPQNDDYTVGWVCALPIELTAAQRMLDEVHEETYRSDHDTNIYTLGRIQEHNVVITCLPYGQMGTNSAAIVATQMKSSFPSIEFGLMVGIGGGVPSKARDIRLGDVVVSRPGLSHGGVIQYDFGKKTESGFHRTGFLNMPPTILLNAIAKLDAENIQQRTSFIEDINKLDTWQEFSREAAEPDRLFDARYNHVGDDTCRSCNEREIIKRKPRDQKVLVHYGTIASGNLVMKNAIERDKVSSDLGGVLCFEMEAAGLMNTLPCLVIRGICDYADSHKNKQWQPYAAGTAAVYAKQVLSMVPVAPHSRVANKTLLLKENVSSQSSFHIDPRIQKAVEKLNSHRTAHLMPGIFRMNREALSEHELQSFVHTRGFQSWFDTPSWVLVAKTSRHWNWRDTHGQHSDGLERDQISSETRSSEAPTCPIAACLAEYVQRNTDCDVYYVDCYWILDRPQQLKSKQFENVLKQEQIMESPDTSQVTSILQSLFFQIFARHPQQAQFLQELNESGAFKEMDIYKLSFAEISVLINYILNLPTYLSRKRLIISIDHLELIETSAQRLLINSLNTPRSRLMGNVSMVLGGFSMDRSEVMDFCLGIADDCEYRECLSSLRFEEIDARRTQVPPAAAETNSWIWQHSVYREFSRQDSGILWLRGKPGSGKSVLAKSVRKRLFEQLETQKAQETIPLVGDWFYHRRRAGRYIQHESFLRSILCHFLQQCPEIFHHYVHAYRQMNPLKVVWTNEVLENILFDVCRGSKPIICIVDAVDEAENMGILALIKKLTYPAASSRAKFIVLSRHVVKIEQQIFGLPSITIEDENQDDIAKIIDFGLKSLREEIHKLNFNSQETDSASRIRNVPRHASRMRQPRYKSIALAMEREEQTIEEMRTSLASKAQGSILWVKLVLDKLMREAALDQNCTLEELSQSASDVPQELKEYYQQIVVEMTTQKTEEKITEIRKTLMWICAAGEISDITLEGLWEAVAVLKDNFCSSTMDGISAKRIPISSYDELWRKIYSTCGPFIEAYNPGFSAEESRSYQYGASSIVQLMHQTVRDFLCDESSLGSLSFSIDEARSLVNRHLQNYLKITTKPLRDSCDPLDARELVEELDNQKLLQLAINSTKTHIRTDSTMPVGVKIPHLISPLASSLQHDLMKTLKRSAYIFEDATCDSQDTGRVDAFSKFPNWETHALLCVSRLFYIACSQGFVTAVLNMLALAWHILPDSSLVNGEVILYGVFLAASRCRSSKLHLDFHSIATTARQNASLDPVVVAGISKSSMELPPMITDPTTYPMTHSSNNDLLPQPPISLDPRLPGLGPFSPEFMQNSTDPIVEDSTLPQFALPSLERMSENVELVSKSNSRKRRRRDWKACSRCRVRKIRCTQPKDTPRIKCDHCKKLGAKCSFEEEAISEASSDEDLKQALGEQRQKRVEERRLAEEKRMFDEANKNAEEKRMVDEGNKKKVGIPTIEDQWISVPWNVTLRAELPDKTITRSLHFLEWCPFLDLTCGSGKYQKPSDCGIDDDIEPPQEDVEDAIIAALVGSQKVSLQADKHEAFISK</sequence>
<reference evidence="7" key="1">
    <citation type="submission" date="2021-12" db="EMBL/GenBank/DDBJ databases">
        <title>Convergent genome expansion in fungi linked to evolution of root-endophyte symbiosis.</title>
        <authorList>
            <consortium name="DOE Joint Genome Institute"/>
            <person name="Ke Y.-H."/>
            <person name="Bonito G."/>
            <person name="Liao H.-L."/>
            <person name="Looney B."/>
            <person name="Rojas-Flechas A."/>
            <person name="Nash J."/>
            <person name="Hameed K."/>
            <person name="Schadt C."/>
            <person name="Martin F."/>
            <person name="Crous P.W."/>
            <person name="Miettinen O."/>
            <person name="Magnuson J.K."/>
            <person name="Labbe J."/>
            <person name="Jacobson D."/>
            <person name="Doktycz M.J."/>
            <person name="Veneault-Fourrey C."/>
            <person name="Kuo A."/>
            <person name="Mondo S."/>
            <person name="Calhoun S."/>
            <person name="Riley R."/>
            <person name="Ohm R."/>
            <person name="LaButti K."/>
            <person name="Andreopoulos B."/>
            <person name="Pangilinan J."/>
            <person name="Nolan M."/>
            <person name="Tritt A."/>
            <person name="Clum A."/>
            <person name="Lipzen A."/>
            <person name="Daum C."/>
            <person name="Barry K."/>
            <person name="Grigoriev I.V."/>
            <person name="Vilgalys R."/>
        </authorList>
    </citation>
    <scope>NUCLEOTIDE SEQUENCE</scope>
    <source>
        <strain evidence="7">PMI_201</strain>
    </source>
</reference>
<dbReference type="PROSITE" id="PS50048">
    <property type="entry name" value="ZN2_CY6_FUNGAL_2"/>
    <property type="match status" value="1"/>
</dbReference>